<dbReference type="EMBL" id="DAKRPA010000059">
    <property type="protein sequence ID" value="DBA00713.1"/>
    <property type="molecule type" value="Genomic_DNA"/>
</dbReference>
<accession>A0AAV2Z179</accession>
<evidence type="ECO:0000313" key="3">
    <source>
        <dbReference type="Proteomes" id="UP001146120"/>
    </source>
</evidence>
<evidence type="ECO:0000256" key="1">
    <source>
        <dbReference type="SAM" id="MobiDB-lite"/>
    </source>
</evidence>
<reference evidence="2" key="1">
    <citation type="submission" date="2022-11" db="EMBL/GenBank/DDBJ databases">
        <authorList>
            <person name="Morgan W.R."/>
            <person name="Tartar A."/>
        </authorList>
    </citation>
    <scope>NUCLEOTIDE SEQUENCE</scope>
    <source>
        <strain evidence="2">ARSEF 373</strain>
    </source>
</reference>
<feature type="compositionally biased region" description="Basic and acidic residues" evidence="1">
    <location>
        <begin position="546"/>
        <end position="578"/>
    </location>
</feature>
<proteinExistence type="predicted"/>
<protein>
    <submittedName>
        <fullName evidence="2">Uncharacterized protein</fullName>
    </submittedName>
</protein>
<reference evidence="2" key="2">
    <citation type="journal article" date="2023" name="Microbiol Resour">
        <title>Decontamination and Annotation of the Draft Genome Sequence of the Oomycete Lagenidium giganteum ARSEF 373.</title>
        <authorList>
            <person name="Morgan W.R."/>
            <person name="Tartar A."/>
        </authorList>
    </citation>
    <scope>NUCLEOTIDE SEQUENCE</scope>
    <source>
        <strain evidence="2">ARSEF 373</strain>
    </source>
</reference>
<name>A0AAV2Z179_9STRA</name>
<dbReference type="Proteomes" id="UP001146120">
    <property type="component" value="Unassembled WGS sequence"/>
</dbReference>
<feature type="region of interest" description="Disordered" evidence="1">
    <location>
        <begin position="537"/>
        <end position="599"/>
    </location>
</feature>
<keyword evidence="3" id="KW-1185">Reference proteome</keyword>
<sequence length="614" mass="70127">MRTSLRRCLWRLAGCSRRLRRGCWLRTVARGWLWRARGRWRSRWTSARRSQRRRWRARAGSRTSTWRRRSNRWSVSGRLRRLCHRRWSRGVRTWCRSGGWSGGWCSRWSGRWCRRWAALANNLLALARLAVGGTAASRKVGHAEHPAALSWARRVRARALVGARWRVVFAVIFAVTDDRARLFWVRLASLRLAHAERALAFRLFQVATSGAADGLEVLGLVLQQVARRRVGVHVKDHVLVHQHALVRWQQRHLTEPRTESALAITNQLSWHLHAVHDCWDVVARGQPARSTGAHHDHHLVVLDHWAHVLTSASLDHEARGIVRQLAFLELTVGRHIEELWRHHGNEQAVVFVQVERQLEFAVALASHRRRFVRVEVVETHGLAHELARRDGLVAVRSREVGLVERHAEVVDGAFHDGAELLVELLVAWALVARVGGRVGQFLASVGADGVAVGAVLERLLGEERGVWVLRRGGRALSCLSEVRVARLLKVWHVAERHNAIGLERIEHACWDVRRRLHSGVVERRDVERAQLIVRLQRSSRGRRRGQTHEHLRNADHDDRGEKERERANERTGGKRRPSEGGGGLATDTTAGSYVTRSSGRGQWPIHQYLAAHNL</sequence>
<evidence type="ECO:0000313" key="2">
    <source>
        <dbReference type="EMBL" id="DBA00713.1"/>
    </source>
</evidence>
<dbReference type="AlphaFoldDB" id="A0AAV2Z179"/>
<organism evidence="2 3">
    <name type="scientific">Lagenidium giganteum</name>
    <dbReference type="NCBI Taxonomy" id="4803"/>
    <lineage>
        <taxon>Eukaryota</taxon>
        <taxon>Sar</taxon>
        <taxon>Stramenopiles</taxon>
        <taxon>Oomycota</taxon>
        <taxon>Peronosporomycetes</taxon>
        <taxon>Pythiales</taxon>
        <taxon>Pythiaceae</taxon>
    </lineage>
</organism>
<comment type="caution">
    <text evidence="2">The sequence shown here is derived from an EMBL/GenBank/DDBJ whole genome shotgun (WGS) entry which is preliminary data.</text>
</comment>
<gene>
    <name evidence="2" type="ORF">N0F65_001184</name>
</gene>